<sequence>MTLKFPFDWPPGARPPEELATLRDEPVVRAVMPSGDPVYLVTRYEDVRAVLSDRRLSRNRERPGAPRMTAAARTKMFQNPKIDRDPPEHTRMRRLMTKAFTPARIEKLGPYVEEVVAELLGRWRRPPVDLVSEFALPLTLRVICRLLGVPVADQERFRTGLGEAWQYIGELIEVKRADPGDDLISELISVHDDQDGRLSTHELHVWCTVLLMAGHETTAAQIGSGAVLLMQHPDQLALLRDEPERIPDAVEELLRFQVAGHSLSMLRYVTDDIEIGGCPVPTGSGVVPVLESANFDASVFPDPLRLDVTRDARDQIAFSAGPHYCLGAALARLELRTAFAQLIGRFPGLRLAVDVAELRHHDNPLELGFVEVPVTW</sequence>
<comment type="caution">
    <text evidence="3">The sequence shown here is derived from an EMBL/GenBank/DDBJ whole genome shotgun (WGS) entry which is preliminary data.</text>
</comment>
<dbReference type="PRINTS" id="PR00359">
    <property type="entry name" value="BP450"/>
</dbReference>
<keyword evidence="2" id="KW-0479">Metal-binding</keyword>
<keyword evidence="2" id="KW-0349">Heme</keyword>
<dbReference type="PRINTS" id="PR00385">
    <property type="entry name" value="P450"/>
</dbReference>
<dbReference type="InterPro" id="IPR036396">
    <property type="entry name" value="Cyt_P450_sf"/>
</dbReference>
<dbReference type="PANTHER" id="PTHR46696:SF1">
    <property type="entry name" value="CYTOCHROME P450 YJIB-RELATED"/>
    <property type="match status" value="1"/>
</dbReference>
<keyword evidence="2" id="KW-0503">Monooxygenase</keyword>
<keyword evidence="2" id="KW-0560">Oxidoreductase</keyword>
<dbReference type="InterPro" id="IPR002397">
    <property type="entry name" value="Cyt_P450_B"/>
</dbReference>
<dbReference type="InterPro" id="IPR001128">
    <property type="entry name" value="Cyt_P450"/>
</dbReference>
<proteinExistence type="inferred from homology"/>
<dbReference type="EMBL" id="JBHMCF010000002">
    <property type="protein sequence ID" value="MFB9468012.1"/>
    <property type="molecule type" value="Genomic_DNA"/>
</dbReference>
<dbReference type="SUPFAM" id="SSF48264">
    <property type="entry name" value="Cytochrome P450"/>
    <property type="match status" value="1"/>
</dbReference>
<protein>
    <submittedName>
        <fullName evidence="3">Cytochrome P450</fullName>
    </submittedName>
</protein>
<dbReference type="CDD" id="cd11031">
    <property type="entry name" value="Cyp158A-like"/>
    <property type="match status" value="1"/>
</dbReference>
<reference evidence="3 4" key="1">
    <citation type="submission" date="2024-09" db="EMBL/GenBank/DDBJ databases">
        <authorList>
            <person name="Sun Q."/>
            <person name="Mori K."/>
        </authorList>
    </citation>
    <scope>NUCLEOTIDE SEQUENCE [LARGE SCALE GENOMIC DNA]</scope>
    <source>
        <strain evidence="3 4">JCM 3324</strain>
    </source>
</reference>
<accession>A0ABV5NCI5</accession>
<name>A0ABV5NCI5_9ACTN</name>
<evidence type="ECO:0000256" key="2">
    <source>
        <dbReference type="RuleBase" id="RU000461"/>
    </source>
</evidence>
<keyword evidence="4" id="KW-1185">Reference proteome</keyword>
<dbReference type="Proteomes" id="UP001589568">
    <property type="component" value="Unassembled WGS sequence"/>
</dbReference>
<evidence type="ECO:0000313" key="4">
    <source>
        <dbReference type="Proteomes" id="UP001589568"/>
    </source>
</evidence>
<dbReference type="PROSITE" id="PS00086">
    <property type="entry name" value="CYTOCHROME_P450"/>
    <property type="match status" value="1"/>
</dbReference>
<evidence type="ECO:0000313" key="3">
    <source>
        <dbReference type="EMBL" id="MFB9468012.1"/>
    </source>
</evidence>
<organism evidence="3 4">
    <name type="scientific">Nonomuraea salmonea</name>
    <dbReference type="NCBI Taxonomy" id="46181"/>
    <lineage>
        <taxon>Bacteria</taxon>
        <taxon>Bacillati</taxon>
        <taxon>Actinomycetota</taxon>
        <taxon>Actinomycetes</taxon>
        <taxon>Streptosporangiales</taxon>
        <taxon>Streptosporangiaceae</taxon>
        <taxon>Nonomuraea</taxon>
    </lineage>
</organism>
<evidence type="ECO:0000256" key="1">
    <source>
        <dbReference type="ARBA" id="ARBA00010617"/>
    </source>
</evidence>
<dbReference type="InterPro" id="IPR017972">
    <property type="entry name" value="Cyt_P450_CS"/>
</dbReference>
<dbReference type="PANTHER" id="PTHR46696">
    <property type="entry name" value="P450, PUTATIVE (EUROFUNG)-RELATED"/>
    <property type="match status" value="1"/>
</dbReference>
<dbReference type="Pfam" id="PF00067">
    <property type="entry name" value="p450"/>
    <property type="match status" value="1"/>
</dbReference>
<comment type="similarity">
    <text evidence="1 2">Belongs to the cytochrome P450 family.</text>
</comment>
<dbReference type="Gene3D" id="1.10.630.10">
    <property type="entry name" value="Cytochrome P450"/>
    <property type="match status" value="1"/>
</dbReference>
<gene>
    <name evidence="3" type="ORF">ACFFR3_00760</name>
</gene>
<dbReference type="RefSeq" id="WP_345388430.1">
    <property type="nucleotide sequence ID" value="NZ_BAAAXS010000001.1"/>
</dbReference>
<keyword evidence="2" id="KW-0408">Iron</keyword>